<dbReference type="AlphaFoldDB" id="A0A8J2K5B8"/>
<feature type="coiled-coil region" evidence="1">
    <location>
        <begin position="27"/>
        <end position="65"/>
    </location>
</feature>
<accession>A0A8J2K5B8</accession>
<evidence type="ECO:0000256" key="1">
    <source>
        <dbReference type="SAM" id="Coils"/>
    </source>
</evidence>
<comment type="caution">
    <text evidence="3">The sequence shown here is derived from an EMBL/GenBank/DDBJ whole genome shotgun (WGS) entry which is preliminary data.</text>
</comment>
<keyword evidence="1" id="KW-0175">Coiled coil</keyword>
<organism evidence="3 4">
    <name type="scientific">Allacma fusca</name>
    <dbReference type="NCBI Taxonomy" id="39272"/>
    <lineage>
        <taxon>Eukaryota</taxon>
        <taxon>Metazoa</taxon>
        <taxon>Ecdysozoa</taxon>
        <taxon>Arthropoda</taxon>
        <taxon>Hexapoda</taxon>
        <taxon>Collembola</taxon>
        <taxon>Symphypleona</taxon>
        <taxon>Sminthuridae</taxon>
        <taxon>Allacma</taxon>
    </lineage>
</organism>
<dbReference type="Proteomes" id="UP000708208">
    <property type="component" value="Unassembled WGS sequence"/>
</dbReference>
<dbReference type="OrthoDB" id="8275064at2759"/>
<evidence type="ECO:0000256" key="2">
    <source>
        <dbReference type="SAM" id="SignalP"/>
    </source>
</evidence>
<name>A0A8J2K5B8_9HEXA</name>
<reference evidence="3" key="1">
    <citation type="submission" date="2021-06" db="EMBL/GenBank/DDBJ databases">
        <authorList>
            <person name="Hodson N. C."/>
            <person name="Mongue J. A."/>
            <person name="Jaron S. K."/>
        </authorList>
    </citation>
    <scope>NUCLEOTIDE SEQUENCE</scope>
</reference>
<gene>
    <name evidence="3" type="ORF">AFUS01_LOCUS17128</name>
</gene>
<sequence>MDSKYIILIVILGCAFQAYAAPPSNSVALQEDKLRDAREAMDQAQNRLQQNLVSALSNLANATSQASANVSRAANTMIRGLVTNSFSLAGVMAYMPRLILLDGPNQFVETLRLIRTNQIRLPNDINSAIDTLIAFTNQQRESGIGNNFTPLVTFLPNLFSGFENFLVTFIDSVFNVVAN</sequence>
<evidence type="ECO:0000313" key="3">
    <source>
        <dbReference type="EMBL" id="CAG7728341.1"/>
    </source>
</evidence>
<evidence type="ECO:0000313" key="4">
    <source>
        <dbReference type="Proteomes" id="UP000708208"/>
    </source>
</evidence>
<keyword evidence="4" id="KW-1185">Reference proteome</keyword>
<proteinExistence type="predicted"/>
<dbReference type="EMBL" id="CAJVCH010162209">
    <property type="protein sequence ID" value="CAG7728341.1"/>
    <property type="molecule type" value="Genomic_DNA"/>
</dbReference>
<protein>
    <recommendedName>
        <fullName evidence="5">Salivary secreted protein</fullName>
    </recommendedName>
</protein>
<evidence type="ECO:0008006" key="5">
    <source>
        <dbReference type="Google" id="ProtNLM"/>
    </source>
</evidence>
<feature type="signal peptide" evidence="2">
    <location>
        <begin position="1"/>
        <end position="20"/>
    </location>
</feature>
<feature type="chain" id="PRO_5035318683" description="Salivary secreted protein" evidence="2">
    <location>
        <begin position="21"/>
        <end position="179"/>
    </location>
</feature>
<keyword evidence="2" id="KW-0732">Signal</keyword>